<dbReference type="SUPFAM" id="SSF48371">
    <property type="entry name" value="ARM repeat"/>
    <property type="match status" value="1"/>
</dbReference>
<evidence type="ECO:0000313" key="2">
    <source>
        <dbReference type="Proteomes" id="UP000050794"/>
    </source>
</evidence>
<dbReference type="Proteomes" id="UP000050794">
    <property type="component" value="Unassembled WGS sequence"/>
</dbReference>
<dbReference type="WBParaSite" id="TCNE_0000682901-mRNA-1">
    <property type="protein sequence ID" value="TCNE_0000682901-mRNA-1"/>
    <property type="gene ID" value="TCNE_0000682901"/>
</dbReference>
<proteinExistence type="predicted"/>
<dbReference type="EMBL" id="UYWY01019562">
    <property type="protein sequence ID" value="VDM38150.1"/>
    <property type="molecule type" value="Genomic_DNA"/>
</dbReference>
<protein>
    <submittedName>
        <fullName evidence="3">Non-specific serine/threonine protein kinase</fullName>
    </submittedName>
</protein>
<dbReference type="AlphaFoldDB" id="A0A183UEA9"/>
<keyword evidence="2" id="KW-1185">Reference proteome</keyword>
<accession>A0A183UEA9</accession>
<organism evidence="2 3">
    <name type="scientific">Toxocara canis</name>
    <name type="common">Canine roundworm</name>
    <dbReference type="NCBI Taxonomy" id="6265"/>
    <lineage>
        <taxon>Eukaryota</taxon>
        <taxon>Metazoa</taxon>
        <taxon>Ecdysozoa</taxon>
        <taxon>Nematoda</taxon>
        <taxon>Chromadorea</taxon>
        <taxon>Rhabditida</taxon>
        <taxon>Spirurina</taxon>
        <taxon>Ascaridomorpha</taxon>
        <taxon>Ascaridoidea</taxon>
        <taxon>Toxocaridae</taxon>
        <taxon>Toxocara</taxon>
    </lineage>
</organism>
<reference evidence="1 2" key="2">
    <citation type="submission" date="2018-11" db="EMBL/GenBank/DDBJ databases">
        <authorList>
            <consortium name="Pathogen Informatics"/>
        </authorList>
    </citation>
    <scope>NUCLEOTIDE SEQUENCE [LARGE SCALE GENOMIC DNA]</scope>
</reference>
<sequence>MVSKVNEQLKLFLDACDQQMFEARIAVSDIDRFISGVNFGTGTLQAFENNEFQPTVIMNKVVPFTKSFVDQLQPNSDAAYIELMFNMAVILERLGYAFPWKPKAVEWSLKTIGKNGLGEVGRRGATKFLKTLIYGGSVPASQILPELIETVARSGDQFHDWYGFRFFRFLLGHLTVRHLRLSVMSVQDQISHNMALQIIGMAPNRDMISMDFCKLVAAMIGMTQLIPMMVDDPEALLDHFVVVYSHLSEEAKKANIEKWIMRLDNQRVCPSTHVTLFISTCAPFSLQQSELMYIVMMDRFKRNPVLLKYLMEACPVWASKRAPCIAALAFNTLMAQPLDPACVDWAFKLFDYLQDCASDDYVYVIPLVRSLLYNNEKFIRAEAIRFLDRYGVDDALEEIAKIALSDSEQYTRLAAMDVLSANIEKSVQFKDIILAQLLFDQDLCVREKAILYAGKLIQIRGTVSNEVQKLLENRKVSDDDEACLKATDIALGRRLERYDTGHIDEVDDFLSQLLQRLSSSNIGSDNIPDCF</sequence>
<name>A0A183UEA9_TOXCA</name>
<dbReference type="InterPro" id="IPR011989">
    <property type="entry name" value="ARM-like"/>
</dbReference>
<reference evidence="3" key="1">
    <citation type="submission" date="2016-06" db="UniProtKB">
        <authorList>
            <consortium name="WormBaseParasite"/>
        </authorList>
    </citation>
    <scope>IDENTIFICATION</scope>
</reference>
<dbReference type="InterPro" id="IPR016024">
    <property type="entry name" value="ARM-type_fold"/>
</dbReference>
<dbReference type="Gene3D" id="1.25.10.10">
    <property type="entry name" value="Leucine-rich Repeat Variant"/>
    <property type="match status" value="1"/>
</dbReference>
<evidence type="ECO:0000313" key="1">
    <source>
        <dbReference type="EMBL" id="VDM38150.1"/>
    </source>
</evidence>
<evidence type="ECO:0000313" key="3">
    <source>
        <dbReference type="WBParaSite" id="TCNE_0000682901-mRNA-1"/>
    </source>
</evidence>
<gene>
    <name evidence="1" type="ORF">TCNE_LOCUS6829</name>
</gene>